<feature type="non-terminal residue" evidence="3">
    <location>
        <position position="1"/>
    </location>
</feature>
<dbReference type="Pfam" id="PF13862">
    <property type="entry name" value="BCCIP"/>
    <property type="match status" value="1"/>
</dbReference>
<dbReference type="OrthoDB" id="27543at2759"/>
<feature type="compositionally biased region" description="Acidic residues" evidence="2">
    <location>
        <begin position="8"/>
        <end position="34"/>
    </location>
</feature>
<feature type="region of interest" description="Disordered" evidence="2">
    <location>
        <begin position="1"/>
        <end position="38"/>
    </location>
</feature>
<evidence type="ECO:0000313" key="3">
    <source>
        <dbReference type="EMBL" id="CAD7650303.1"/>
    </source>
</evidence>
<proteinExistence type="inferred from homology"/>
<comment type="similarity">
    <text evidence="1">Belongs to the BCP1 family.</text>
</comment>
<name>A0A7R9LYJ3_9ACAR</name>
<evidence type="ECO:0000256" key="2">
    <source>
        <dbReference type="SAM" id="MobiDB-lite"/>
    </source>
</evidence>
<dbReference type="PANTHER" id="PTHR13261">
    <property type="entry name" value="BRCA2 AND CDKN1A INTERACTING PROTEIN"/>
    <property type="match status" value="1"/>
</dbReference>
<dbReference type="PANTHER" id="PTHR13261:SF0">
    <property type="entry name" value="BRCA2 AND CDKN1A-INTERACTING PROTEIN"/>
    <property type="match status" value="1"/>
</dbReference>
<dbReference type="GO" id="GO:0005634">
    <property type="term" value="C:nucleus"/>
    <property type="evidence" value="ECO:0007669"/>
    <property type="project" value="TreeGrafter"/>
</dbReference>
<dbReference type="EMBL" id="CAJPIZ010051391">
    <property type="protein sequence ID" value="CAG2122849.1"/>
    <property type="molecule type" value="Genomic_DNA"/>
</dbReference>
<evidence type="ECO:0000313" key="4">
    <source>
        <dbReference type="Proteomes" id="UP000759131"/>
    </source>
</evidence>
<dbReference type="EMBL" id="OC905966">
    <property type="protein sequence ID" value="CAD7650303.1"/>
    <property type="molecule type" value="Genomic_DNA"/>
</dbReference>
<sequence length="178" mass="20174">DKRPKDEDNSDEDVSVDSEEDSDMDEADDEEDDSDINKELNIDFSAYQAIDDDFNGIKSLLRQLWLKENIDVSQLAQLLVDQNTICSVLKQDEDEETADDSDAEEEDLDVYGVTSVIPLVSYEDKDCVKQIKDILTGYTPKERQIHKLLTTSSAKIGLIVNERFANLPPKISQPSYHN</sequence>
<dbReference type="InterPro" id="IPR025602">
    <property type="entry name" value="BCP1_family"/>
</dbReference>
<reference evidence="3" key="1">
    <citation type="submission" date="2020-11" db="EMBL/GenBank/DDBJ databases">
        <authorList>
            <person name="Tran Van P."/>
        </authorList>
    </citation>
    <scope>NUCLEOTIDE SEQUENCE</scope>
</reference>
<evidence type="ECO:0000256" key="1">
    <source>
        <dbReference type="ARBA" id="ARBA00006781"/>
    </source>
</evidence>
<accession>A0A7R9LYJ3</accession>
<dbReference type="AlphaFoldDB" id="A0A7R9LYJ3"/>
<feature type="non-terminal residue" evidence="3">
    <location>
        <position position="178"/>
    </location>
</feature>
<keyword evidence="4" id="KW-1185">Reference proteome</keyword>
<evidence type="ECO:0008006" key="5">
    <source>
        <dbReference type="Google" id="ProtNLM"/>
    </source>
</evidence>
<organism evidence="3">
    <name type="scientific">Medioppia subpectinata</name>
    <dbReference type="NCBI Taxonomy" id="1979941"/>
    <lineage>
        <taxon>Eukaryota</taxon>
        <taxon>Metazoa</taxon>
        <taxon>Ecdysozoa</taxon>
        <taxon>Arthropoda</taxon>
        <taxon>Chelicerata</taxon>
        <taxon>Arachnida</taxon>
        <taxon>Acari</taxon>
        <taxon>Acariformes</taxon>
        <taxon>Sarcoptiformes</taxon>
        <taxon>Oribatida</taxon>
        <taxon>Brachypylina</taxon>
        <taxon>Oppioidea</taxon>
        <taxon>Oppiidae</taxon>
        <taxon>Medioppia</taxon>
    </lineage>
</organism>
<protein>
    <recommendedName>
        <fullName evidence="5">BCCIP-like protein</fullName>
    </recommendedName>
</protein>
<gene>
    <name evidence="3" type="ORF">OSB1V03_LOCUS22794</name>
</gene>
<dbReference type="Proteomes" id="UP000759131">
    <property type="component" value="Unassembled WGS sequence"/>
</dbReference>